<dbReference type="Proteomes" id="UP000243136">
    <property type="component" value="Chromosome"/>
</dbReference>
<organism evidence="1 2">
    <name type="scientific">Capnocytophaga canimorsus</name>
    <dbReference type="NCBI Taxonomy" id="28188"/>
    <lineage>
        <taxon>Bacteria</taxon>
        <taxon>Pseudomonadati</taxon>
        <taxon>Bacteroidota</taxon>
        <taxon>Flavobacteriia</taxon>
        <taxon>Flavobacteriales</taxon>
        <taxon>Flavobacteriaceae</taxon>
        <taxon>Capnocytophaga</taxon>
    </lineage>
</organism>
<evidence type="ECO:0000313" key="2">
    <source>
        <dbReference type="Proteomes" id="UP000243136"/>
    </source>
</evidence>
<reference evidence="2" key="1">
    <citation type="submission" date="2017-06" db="EMBL/GenBank/DDBJ databases">
        <title>Capnocytophaga spp. assemblies.</title>
        <authorList>
            <person name="Gulvik C.A."/>
        </authorList>
    </citation>
    <scope>NUCLEOTIDE SEQUENCE [LARGE SCALE GENOMIC DNA]</scope>
    <source>
        <strain evidence="2">H5594</strain>
    </source>
</reference>
<evidence type="ECO:0000313" key="1">
    <source>
        <dbReference type="EMBL" id="ATA92167.1"/>
    </source>
</evidence>
<dbReference type="RefSeq" id="WP_095917489.1">
    <property type="nucleotide sequence ID" value="NZ_CP022388.1"/>
</dbReference>
<evidence type="ECO:0008006" key="3">
    <source>
        <dbReference type="Google" id="ProtNLM"/>
    </source>
</evidence>
<sequence>MKKVFILGVVLATALGMVTSCNEVKKTVTEVDYQVLSKPDEVKKWLDEIKAKAGENAKVMDEVKIYIDRPAVEGFVKKEGEKDEMHIVIVYQDPADKRRVEQIDYSSKYGWDRPEKKEIQVMGIGAENFKLEDQLFDFNQVSYQTINKVIQDAQAKHKDEAKYEYQYVRDVTITIEGIEVMIHGKLKANGVEKSENYKANLQGNAL</sequence>
<dbReference type="EMBL" id="CP022388">
    <property type="protein sequence ID" value="ATA92167.1"/>
    <property type="molecule type" value="Genomic_DNA"/>
</dbReference>
<name>A0A250G7I9_9FLAO</name>
<accession>A0A250G7I9</accession>
<dbReference type="PROSITE" id="PS51257">
    <property type="entry name" value="PROKAR_LIPOPROTEIN"/>
    <property type="match status" value="1"/>
</dbReference>
<dbReference type="AlphaFoldDB" id="A0A250G7I9"/>
<gene>
    <name evidence="1" type="ORF">CGC56_08385</name>
</gene>
<protein>
    <recommendedName>
        <fullName evidence="3">Lipoprotein</fullName>
    </recommendedName>
</protein>
<proteinExistence type="predicted"/>